<reference evidence="15 16" key="1">
    <citation type="journal article" date="2021" name="Nat. Commun.">
        <title>Incipient diploidization of the medicinal plant Perilla within 10,000 years.</title>
        <authorList>
            <person name="Zhang Y."/>
            <person name="Shen Q."/>
            <person name="Leng L."/>
            <person name="Zhang D."/>
            <person name="Chen S."/>
            <person name="Shi Y."/>
            <person name="Ning Z."/>
            <person name="Chen S."/>
        </authorList>
    </citation>
    <scope>NUCLEOTIDE SEQUENCE [LARGE SCALE GENOMIC DNA]</scope>
    <source>
        <strain evidence="16">cv. PC099</strain>
    </source>
</reference>
<dbReference type="InterPro" id="IPR008271">
    <property type="entry name" value="Ser/Thr_kinase_AS"/>
</dbReference>
<dbReference type="Pfam" id="PF00069">
    <property type="entry name" value="Pkinase"/>
    <property type="match status" value="1"/>
</dbReference>
<dbReference type="PANTHER" id="PTHR27009">
    <property type="entry name" value="RUST RESISTANCE KINASE LR10-RELATED"/>
    <property type="match status" value="1"/>
</dbReference>
<keyword evidence="15" id="KW-0675">Receptor</keyword>
<name>A0AAD4P676_PERFH</name>
<accession>A0AAD4P676</accession>
<dbReference type="InterPro" id="IPR000719">
    <property type="entry name" value="Prot_kinase_dom"/>
</dbReference>
<comment type="caution">
    <text evidence="15">The sequence shown here is derived from an EMBL/GenBank/DDBJ whole genome shotgun (WGS) entry which is preliminary data.</text>
</comment>
<keyword evidence="16" id="KW-1185">Reference proteome</keyword>
<evidence type="ECO:0000256" key="11">
    <source>
        <dbReference type="ARBA" id="ARBA00023180"/>
    </source>
</evidence>
<keyword evidence="2" id="KW-0723">Serine/threonine-protein kinase</keyword>
<dbReference type="CDD" id="cd14066">
    <property type="entry name" value="STKc_IRAK"/>
    <property type="match status" value="1"/>
</dbReference>
<dbReference type="SMART" id="SM00220">
    <property type="entry name" value="S_TKc"/>
    <property type="match status" value="1"/>
</dbReference>
<keyword evidence="6 12" id="KW-0547">Nucleotide-binding</keyword>
<dbReference type="InterPro" id="IPR011009">
    <property type="entry name" value="Kinase-like_dom_sf"/>
</dbReference>
<keyword evidence="8 12" id="KW-0067">ATP-binding</keyword>
<dbReference type="PROSITE" id="PS50011">
    <property type="entry name" value="PROTEIN_KINASE_DOM"/>
    <property type="match status" value="1"/>
</dbReference>
<sequence>MPCRHCVAAPVELEGTDRNETFDNNVDYEKLLENGFSLRWDGISCNECEQSGGFCGFDDSNGAMCFCSDQPHRQHCYDRLRVIPRSRLRFEISHTSLDLRNVLGRNPTLPQYPFLSFKFSPNLTFFACFNLTPNDQIQDHFGHHRRVDCLMSPPTVYYAILETHVHEWNVSQDFHECYDRGGQCVGDNMNKFHCREKGTRDFPYDIMDKISANKFLIHDAVLENYFNSKSCLSFENVSLPQSPFVSFTLISPNLTSFTCFDQRKDIKDYFVQYKNRSCDKRTVYYKTSATHVPAFDHLPLDCVMNQLPIKSVQEYSGDLFHLLSPNLRLEWHVSQDCYECNRGGGQCLANYGNEFYCSLTIPQTRNPPGSTNLKKILFIGGIIIAALTSTFIILFVFIRGKRARAIQEYEKDIELFLKNNGNLAPMRYKYSSIKKMTKSFSENLGKGGYGSVYKGQFPDGHLVAVKILNESNGNGEEFMNEVASISRTSHINIVTLLGFCFEGSKRALIYDFMPNGSLEKFIGNTASTVVLVELGLGWDKLFDIAVGIARGLEYLHQGCNTRILHLDIKPQNILLDKNLNPRISDFGLAKLCPNRSSIVSMMVARGTIGYIAPEVFSRNFGEVSYKSDVYSYGMLILEMAGGRTNINPRDVNHTSEIYFPHYIYKQLEMDAERDIGDLDRTMSEDELVKRNLMIIGLWCIQTNPKDRPSMTKVVEMLEGKLGSLEVPPKPYLYSPPRLAPSISISESL</sequence>
<keyword evidence="11" id="KW-0325">Glycoprotein</keyword>
<feature type="domain" description="Protein kinase" evidence="14">
    <location>
        <begin position="438"/>
        <end position="732"/>
    </location>
</feature>
<proteinExistence type="predicted"/>
<dbReference type="InterPro" id="IPR032872">
    <property type="entry name" value="WAK_assoc_C"/>
</dbReference>
<evidence type="ECO:0000256" key="1">
    <source>
        <dbReference type="ARBA" id="ARBA00004479"/>
    </source>
</evidence>
<evidence type="ECO:0000256" key="7">
    <source>
        <dbReference type="ARBA" id="ARBA00022777"/>
    </source>
</evidence>
<keyword evidence="10 13" id="KW-0472">Membrane</keyword>
<dbReference type="FunFam" id="3.30.200.20:FF:000178">
    <property type="entry name" value="serine/threonine-protein kinase PBS1-like"/>
    <property type="match status" value="1"/>
</dbReference>
<dbReference type="Gene3D" id="1.10.510.10">
    <property type="entry name" value="Transferase(Phosphotransferase) domain 1"/>
    <property type="match status" value="1"/>
</dbReference>
<evidence type="ECO:0000256" key="12">
    <source>
        <dbReference type="PROSITE-ProRule" id="PRU10141"/>
    </source>
</evidence>
<keyword evidence="9 13" id="KW-1133">Transmembrane helix</keyword>
<protein>
    <submittedName>
        <fullName evidence="15">Receptor serine/threonine kinase</fullName>
    </submittedName>
</protein>
<evidence type="ECO:0000256" key="4">
    <source>
        <dbReference type="ARBA" id="ARBA00022692"/>
    </source>
</evidence>
<evidence type="ECO:0000313" key="16">
    <source>
        <dbReference type="Proteomes" id="UP001190926"/>
    </source>
</evidence>
<evidence type="ECO:0000256" key="8">
    <source>
        <dbReference type="ARBA" id="ARBA00022840"/>
    </source>
</evidence>
<dbReference type="GO" id="GO:0005524">
    <property type="term" value="F:ATP binding"/>
    <property type="evidence" value="ECO:0007669"/>
    <property type="project" value="UniProtKB-UniRule"/>
</dbReference>
<keyword evidence="7 15" id="KW-0418">Kinase</keyword>
<feature type="transmembrane region" description="Helical" evidence="13">
    <location>
        <begin position="376"/>
        <end position="398"/>
    </location>
</feature>
<dbReference type="PROSITE" id="PS00107">
    <property type="entry name" value="PROTEIN_KINASE_ATP"/>
    <property type="match status" value="1"/>
</dbReference>
<dbReference type="EMBL" id="SDAM02000141">
    <property type="protein sequence ID" value="KAH6827741.1"/>
    <property type="molecule type" value="Genomic_DNA"/>
</dbReference>
<evidence type="ECO:0000256" key="2">
    <source>
        <dbReference type="ARBA" id="ARBA00022527"/>
    </source>
</evidence>
<dbReference type="Pfam" id="PF14380">
    <property type="entry name" value="WAK_assoc"/>
    <property type="match status" value="1"/>
</dbReference>
<organism evidence="15 16">
    <name type="scientific">Perilla frutescens var. hirtella</name>
    <name type="common">Perilla citriodora</name>
    <name type="synonym">Perilla setoyensis</name>
    <dbReference type="NCBI Taxonomy" id="608512"/>
    <lineage>
        <taxon>Eukaryota</taxon>
        <taxon>Viridiplantae</taxon>
        <taxon>Streptophyta</taxon>
        <taxon>Embryophyta</taxon>
        <taxon>Tracheophyta</taxon>
        <taxon>Spermatophyta</taxon>
        <taxon>Magnoliopsida</taxon>
        <taxon>eudicotyledons</taxon>
        <taxon>Gunneridae</taxon>
        <taxon>Pentapetalae</taxon>
        <taxon>asterids</taxon>
        <taxon>lamiids</taxon>
        <taxon>Lamiales</taxon>
        <taxon>Lamiaceae</taxon>
        <taxon>Nepetoideae</taxon>
        <taxon>Elsholtzieae</taxon>
        <taxon>Perilla</taxon>
    </lineage>
</organism>
<dbReference type="GO" id="GO:0004674">
    <property type="term" value="F:protein serine/threonine kinase activity"/>
    <property type="evidence" value="ECO:0007669"/>
    <property type="project" value="UniProtKB-KW"/>
</dbReference>
<dbReference type="AlphaFoldDB" id="A0AAD4P676"/>
<evidence type="ECO:0000256" key="6">
    <source>
        <dbReference type="ARBA" id="ARBA00022741"/>
    </source>
</evidence>
<keyword evidence="5" id="KW-0732">Signal</keyword>
<dbReference type="PROSITE" id="PS00108">
    <property type="entry name" value="PROTEIN_KINASE_ST"/>
    <property type="match status" value="1"/>
</dbReference>
<dbReference type="GO" id="GO:0016020">
    <property type="term" value="C:membrane"/>
    <property type="evidence" value="ECO:0007669"/>
    <property type="project" value="UniProtKB-SubCell"/>
</dbReference>
<comment type="subcellular location">
    <subcellularLocation>
        <location evidence="1">Membrane</location>
        <topology evidence="1">Single-pass type I membrane protein</topology>
    </subcellularLocation>
</comment>
<gene>
    <name evidence="15" type="ORF">C2S53_015415</name>
</gene>
<evidence type="ECO:0000259" key="14">
    <source>
        <dbReference type="PROSITE" id="PS50011"/>
    </source>
</evidence>
<dbReference type="FunFam" id="1.10.510.10:FF:000590">
    <property type="entry name" value="PR5-like receptor kinase"/>
    <property type="match status" value="1"/>
</dbReference>
<evidence type="ECO:0000256" key="3">
    <source>
        <dbReference type="ARBA" id="ARBA00022679"/>
    </source>
</evidence>
<evidence type="ECO:0000256" key="5">
    <source>
        <dbReference type="ARBA" id="ARBA00022729"/>
    </source>
</evidence>
<dbReference type="InterPro" id="IPR017441">
    <property type="entry name" value="Protein_kinase_ATP_BS"/>
</dbReference>
<keyword evidence="4 13" id="KW-0812">Transmembrane</keyword>
<evidence type="ECO:0000256" key="10">
    <source>
        <dbReference type="ARBA" id="ARBA00023136"/>
    </source>
</evidence>
<keyword evidence="3" id="KW-0808">Transferase</keyword>
<dbReference type="SUPFAM" id="SSF56112">
    <property type="entry name" value="Protein kinase-like (PK-like)"/>
    <property type="match status" value="1"/>
</dbReference>
<evidence type="ECO:0000256" key="13">
    <source>
        <dbReference type="SAM" id="Phobius"/>
    </source>
</evidence>
<dbReference type="InterPro" id="IPR045874">
    <property type="entry name" value="LRK10/LRL21-25-like"/>
</dbReference>
<evidence type="ECO:0000256" key="9">
    <source>
        <dbReference type="ARBA" id="ARBA00022989"/>
    </source>
</evidence>
<dbReference type="Gene3D" id="3.30.200.20">
    <property type="entry name" value="Phosphorylase Kinase, domain 1"/>
    <property type="match status" value="1"/>
</dbReference>
<feature type="binding site" evidence="12">
    <location>
        <position position="466"/>
    </location>
    <ligand>
        <name>ATP</name>
        <dbReference type="ChEBI" id="CHEBI:30616"/>
    </ligand>
</feature>
<dbReference type="Proteomes" id="UP001190926">
    <property type="component" value="Unassembled WGS sequence"/>
</dbReference>
<evidence type="ECO:0000313" key="15">
    <source>
        <dbReference type="EMBL" id="KAH6827741.1"/>
    </source>
</evidence>